<dbReference type="InterPro" id="IPR047971">
    <property type="entry name" value="ExeM-like"/>
</dbReference>
<dbReference type="GO" id="GO:0007154">
    <property type="term" value="P:cell communication"/>
    <property type="evidence" value="ECO:0007669"/>
    <property type="project" value="InterPro"/>
</dbReference>
<feature type="domain" description="LTD" evidence="5">
    <location>
        <begin position="13"/>
        <end position="148"/>
    </location>
</feature>
<dbReference type="NCBIfam" id="NF033681">
    <property type="entry name" value="ExeM_NucH_DNase"/>
    <property type="match status" value="1"/>
</dbReference>
<dbReference type="SUPFAM" id="SSF141072">
    <property type="entry name" value="CalX-like"/>
    <property type="match status" value="2"/>
</dbReference>
<keyword evidence="3" id="KW-0106">Calcium</keyword>
<dbReference type="OrthoDB" id="9800417at2"/>
<dbReference type="RefSeq" id="WP_120354198.1">
    <property type="nucleotide sequence ID" value="NZ_RAQO01000004.1"/>
</dbReference>
<dbReference type="InterPro" id="IPR038081">
    <property type="entry name" value="CalX-like_sf"/>
</dbReference>
<evidence type="ECO:0000256" key="3">
    <source>
        <dbReference type="ARBA" id="ARBA00022837"/>
    </source>
</evidence>
<dbReference type="GO" id="GO:0004519">
    <property type="term" value="F:endonuclease activity"/>
    <property type="evidence" value="ECO:0007669"/>
    <property type="project" value="UniProtKB-KW"/>
</dbReference>
<feature type="signal peptide" evidence="4">
    <location>
        <begin position="1"/>
        <end position="21"/>
    </location>
</feature>
<dbReference type="Pfam" id="PF00932">
    <property type="entry name" value="LTD"/>
    <property type="match status" value="1"/>
</dbReference>
<name>A0A420EHN7_9ALTE</name>
<dbReference type="CDD" id="cd10283">
    <property type="entry name" value="MnuA_DNase1-like"/>
    <property type="match status" value="1"/>
</dbReference>
<dbReference type="Gene3D" id="3.60.10.10">
    <property type="entry name" value="Endonuclease/exonuclease/phosphatase"/>
    <property type="match status" value="1"/>
</dbReference>
<keyword evidence="6" id="KW-0540">Nuclease</keyword>
<dbReference type="EMBL" id="RAQO01000004">
    <property type="protein sequence ID" value="RKF20193.1"/>
    <property type="molecule type" value="Genomic_DNA"/>
</dbReference>
<dbReference type="PROSITE" id="PS51841">
    <property type="entry name" value="LTD"/>
    <property type="match status" value="1"/>
</dbReference>
<dbReference type="InterPro" id="IPR001322">
    <property type="entry name" value="Lamin_tail_dom"/>
</dbReference>
<keyword evidence="6" id="KW-0378">Hydrolase</keyword>
<keyword evidence="1 4" id="KW-0732">Signal</keyword>
<reference evidence="6 7" key="1">
    <citation type="submission" date="2018-09" db="EMBL/GenBank/DDBJ databases">
        <authorList>
            <person name="Wang Z."/>
        </authorList>
    </citation>
    <scope>NUCLEOTIDE SEQUENCE [LARGE SCALE GENOMIC DNA]</scope>
    <source>
        <strain evidence="6 7">ALS 81</strain>
    </source>
</reference>
<keyword evidence="7" id="KW-1185">Reference proteome</keyword>
<keyword evidence="2" id="KW-0677">Repeat</keyword>
<dbReference type="Pfam" id="PF03160">
    <property type="entry name" value="Calx-beta"/>
    <property type="match status" value="2"/>
</dbReference>
<dbReference type="Pfam" id="PF03372">
    <property type="entry name" value="Exo_endo_phos"/>
    <property type="match status" value="1"/>
</dbReference>
<dbReference type="InterPro" id="IPR005135">
    <property type="entry name" value="Endo/exonuclease/phosphatase"/>
</dbReference>
<keyword evidence="6" id="KW-0255">Endonuclease</keyword>
<dbReference type="Proteomes" id="UP000286482">
    <property type="component" value="Unassembled WGS sequence"/>
</dbReference>
<sequence length="991" mass="107438">MDVKLLSCVSLVALFCAQANSNLLFTEYVEGSGNNKAIEVSNLSDDDIDLSAGSYSIRLYANGRPLADGPTNTQNLSGILASGSSIVFVNSSSVEELRMLGDSSNITFFNGDDALGLFMGETLVDRIGQIGLDPGSKWQTGDVTTQNQSLRRFDTSVDSNNNLSFDPSLKWQAFAIDSFAGLGCSGIDICEGGIDPDPGLEIGACYEPATLIHDIQGSGSESPFTGQQHIVEAVVTASLQGDSQLSGFFIQEDDAQQDSDTMTSEGLFVYDTQYSVEVGDHVRVVGTVAEYYGNTQLSDVSALSICGENTSFTAQAITLPFSSTDLSYLDGMYVVLPQSLHLTLDYNFNRYGTASLSNGKRYTPTEVHTPNSAEAINLGLENSLNVIGIDDGSTAQNPELIAFYPEFEMAIPLRSGAIIANVEGPLQLSFGEYRIQVTQALNVIEGNQRPDAPSSELDSALSVASFNVLNYFSDIDTGGTSFRGADSELELERQKAKLVSALIELNADIVGLMEIQNNGFGPNSAILRLLDALNSQLDAQQHYTFIGPDDLGLIGDDAIAVGMIYRPSRVSKDGSAQLLTTPPFDPDTAKHRVPLGQRFVSSSGETITVVVNHFKSKGSSCESIGDPNNNDGQGNCNGQRVLAAQTLSQAYAGQENVLFIGDFNAYSSEDPIQSFAQAGYLSLAKQLDAQSYSYYFDELAGSLDHALASSDLQARVVNAHVWNSNSDEPRAFDYNTEFKSELQQQIYYDTSAYRASDHDAVVVYLNMESAGSIEFSPSFDIQEGETNHITVNRSQGSYGRVELAYSIEGQSADAQDIRLDVGTLVWENGDNSSQQIAISTFADHIIEGLEQAQIVFQVVEGSPELTIDSIQINIHDVVMEPSLSLEQAEYRVDESQGLIAIPVNLINGSAKSASVFALVLPRSASWRDYKARFFQRLKWTGGDTQTKYINIKINDDRRSEGDEHFKVMLLWSKGAQIGEISHSIVHIIDND</sequence>
<dbReference type="Gene3D" id="2.60.40.2030">
    <property type="match status" value="2"/>
</dbReference>
<dbReference type="CDD" id="cd04486">
    <property type="entry name" value="YhcR_OBF_like"/>
    <property type="match status" value="1"/>
</dbReference>
<dbReference type="GO" id="GO:0016020">
    <property type="term" value="C:membrane"/>
    <property type="evidence" value="ECO:0007669"/>
    <property type="project" value="InterPro"/>
</dbReference>
<dbReference type="SUPFAM" id="SSF56219">
    <property type="entry name" value="DNase I-like"/>
    <property type="match status" value="1"/>
</dbReference>
<evidence type="ECO:0000256" key="4">
    <source>
        <dbReference type="SAM" id="SignalP"/>
    </source>
</evidence>
<dbReference type="PANTHER" id="PTHR42834">
    <property type="entry name" value="ENDONUCLEASE/EXONUCLEASE/PHOSPHATASE FAMILY PROTEIN (AFU_ORTHOLOGUE AFUA_3G09210)"/>
    <property type="match status" value="1"/>
</dbReference>
<organism evidence="6 7">
    <name type="scientific">Alginatibacterium sediminis</name>
    <dbReference type="NCBI Taxonomy" id="2164068"/>
    <lineage>
        <taxon>Bacteria</taxon>
        <taxon>Pseudomonadati</taxon>
        <taxon>Pseudomonadota</taxon>
        <taxon>Gammaproteobacteria</taxon>
        <taxon>Alteromonadales</taxon>
        <taxon>Alteromonadaceae</taxon>
        <taxon>Alginatibacterium</taxon>
    </lineage>
</organism>
<dbReference type="InterPro" id="IPR036691">
    <property type="entry name" value="Endo/exonu/phosph_ase_sf"/>
</dbReference>
<dbReference type="PANTHER" id="PTHR42834:SF1">
    <property type="entry name" value="ENDONUCLEASE_EXONUCLEASE_PHOSPHATASE FAMILY PROTEIN (AFU_ORTHOLOGUE AFUA_3G09210)"/>
    <property type="match status" value="1"/>
</dbReference>
<protein>
    <submittedName>
        <fullName evidence="6">ExeM/NucH family extracellular endonuclease</fullName>
    </submittedName>
</protein>
<dbReference type="AlphaFoldDB" id="A0A420EHN7"/>
<evidence type="ECO:0000256" key="1">
    <source>
        <dbReference type="ARBA" id="ARBA00022729"/>
    </source>
</evidence>
<proteinExistence type="predicted"/>
<comment type="caution">
    <text evidence="6">The sequence shown here is derived from an EMBL/GenBank/DDBJ whole genome shotgun (WGS) entry which is preliminary data.</text>
</comment>
<evidence type="ECO:0000313" key="6">
    <source>
        <dbReference type="EMBL" id="RKF20193.1"/>
    </source>
</evidence>
<feature type="chain" id="PRO_5019285535" evidence="4">
    <location>
        <begin position="22"/>
        <end position="991"/>
    </location>
</feature>
<gene>
    <name evidence="6" type="ORF">DBZ36_07055</name>
</gene>
<accession>A0A420EHN7</accession>
<evidence type="ECO:0000259" key="5">
    <source>
        <dbReference type="PROSITE" id="PS51841"/>
    </source>
</evidence>
<evidence type="ECO:0000313" key="7">
    <source>
        <dbReference type="Proteomes" id="UP000286482"/>
    </source>
</evidence>
<evidence type="ECO:0000256" key="2">
    <source>
        <dbReference type="ARBA" id="ARBA00022737"/>
    </source>
</evidence>
<dbReference type="InterPro" id="IPR003644">
    <property type="entry name" value="Calx_beta"/>
</dbReference>